<evidence type="ECO:0000259" key="7">
    <source>
        <dbReference type="Pfam" id="PF14322"/>
    </source>
</evidence>
<feature type="domain" description="RagB/SusD" evidence="6">
    <location>
        <begin position="310"/>
        <end position="663"/>
    </location>
</feature>
<evidence type="ECO:0000256" key="5">
    <source>
        <dbReference type="ARBA" id="ARBA00023237"/>
    </source>
</evidence>
<evidence type="ECO:0000313" key="9">
    <source>
        <dbReference type="Proteomes" id="UP001143543"/>
    </source>
</evidence>
<dbReference type="Gene3D" id="1.25.40.390">
    <property type="match status" value="1"/>
</dbReference>
<dbReference type="EMBL" id="BRVO01000002">
    <property type="protein sequence ID" value="GLB49620.1"/>
    <property type="molecule type" value="Genomic_DNA"/>
</dbReference>
<protein>
    <submittedName>
        <fullName evidence="8">Membrane protein</fullName>
    </submittedName>
</protein>
<evidence type="ECO:0000256" key="2">
    <source>
        <dbReference type="ARBA" id="ARBA00006275"/>
    </source>
</evidence>
<proteinExistence type="inferred from homology"/>
<evidence type="ECO:0000256" key="4">
    <source>
        <dbReference type="ARBA" id="ARBA00023136"/>
    </source>
</evidence>
<evidence type="ECO:0000259" key="6">
    <source>
        <dbReference type="Pfam" id="PF07980"/>
    </source>
</evidence>
<sequence>MYTIKFNNMRLVKSIKYIGVLGLVCVSPFLTTSCSDDFLEEKRDLTGFNEEVFSDSLLAKGFIDGMYAAFQPGDNSQSMIWDLPVNGDDFVQTSEELAGETNWNKVWASITNNQNNCLQYFGERITSSRRNNVWTRMKQINIFLNNIDGYGLPEETRNRFKGQLYFWRAYQYFDLLRLYGGVPIVLEAQNPIVDGDGLAVPRSSSEETLNQIIDDLDTAMELLPGKWGSNDWGRITSGAAAAFKGRVLLTWASPLFNRNDDAGRWEQAYQANLEAKSILESNGFGLYTNGGFADAAAWGNMWFDEVNNPEAVITYGFNNATSDQVQRNNGWERACRSKEINGGGSISPTKQVVEAFPMKDGKMPGESSYTYDDQKFYKNRDPRFYKTFVYNGGVWPYGGNQDYRQWTYRWYGDASNATPNRTTETLGANGSGIYLRKATDPGASNADGYNFSGTDYMELRFAEVILNLAESAIGANHLDEGLSGITAIRERAGVENLNGYYGLDAGMSRDELFAAVLHERQVEFAYEGKRFWDLRRWMLFDDTYGTVSRLGVTPLNNTRRTGYYIVVKDSGNNYIGDEDPLLPNENLVTPLIDRNPDSYPAGITTYDEYVDYLYDNYFEVIEKDDLDPTNGNWTFTWYEEYYFFGIHQNILDASPYLEQTVGWGGSFDPLD</sequence>
<feature type="domain" description="SusD-like N-terminal" evidence="7">
    <location>
        <begin position="37"/>
        <end position="249"/>
    </location>
</feature>
<evidence type="ECO:0000313" key="8">
    <source>
        <dbReference type="EMBL" id="GLB49620.1"/>
    </source>
</evidence>
<gene>
    <name evidence="8" type="ORF">Y10_19880</name>
</gene>
<dbReference type="InterPro" id="IPR033985">
    <property type="entry name" value="SusD-like_N"/>
</dbReference>
<name>A0ABQ5MJM7_9FLAO</name>
<dbReference type="PROSITE" id="PS51257">
    <property type="entry name" value="PROKAR_LIPOPROTEIN"/>
    <property type="match status" value="1"/>
</dbReference>
<comment type="subcellular location">
    <subcellularLocation>
        <location evidence="1">Cell outer membrane</location>
    </subcellularLocation>
</comment>
<accession>A0ABQ5MJM7</accession>
<dbReference type="InterPro" id="IPR012944">
    <property type="entry name" value="SusD_RagB_dom"/>
</dbReference>
<keyword evidence="3" id="KW-0732">Signal</keyword>
<organism evidence="8 9">
    <name type="scientific">Neptunitalea lumnitzerae</name>
    <dbReference type="NCBI Taxonomy" id="2965509"/>
    <lineage>
        <taxon>Bacteria</taxon>
        <taxon>Pseudomonadati</taxon>
        <taxon>Bacteroidota</taxon>
        <taxon>Flavobacteriia</taxon>
        <taxon>Flavobacteriales</taxon>
        <taxon>Flavobacteriaceae</taxon>
        <taxon>Neptunitalea</taxon>
    </lineage>
</organism>
<dbReference type="InterPro" id="IPR011990">
    <property type="entry name" value="TPR-like_helical_dom_sf"/>
</dbReference>
<keyword evidence="4" id="KW-0472">Membrane</keyword>
<comment type="similarity">
    <text evidence="2">Belongs to the SusD family.</text>
</comment>
<dbReference type="Pfam" id="PF07980">
    <property type="entry name" value="SusD_RagB"/>
    <property type="match status" value="1"/>
</dbReference>
<comment type="caution">
    <text evidence="8">The sequence shown here is derived from an EMBL/GenBank/DDBJ whole genome shotgun (WGS) entry which is preliminary data.</text>
</comment>
<evidence type="ECO:0000256" key="1">
    <source>
        <dbReference type="ARBA" id="ARBA00004442"/>
    </source>
</evidence>
<dbReference type="Pfam" id="PF14322">
    <property type="entry name" value="SusD-like_3"/>
    <property type="match status" value="1"/>
</dbReference>
<dbReference type="Proteomes" id="UP001143543">
    <property type="component" value="Unassembled WGS sequence"/>
</dbReference>
<keyword evidence="9" id="KW-1185">Reference proteome</keyword>
<keyword evidence="5" id="KW-0998">Cell outer membrane</keyword>
<reference evidence="8" key="1">
    <citation type="submission" date="2022-07" db="EMBL/GenBank/DDBJ databases">
        <title>Taxonomy of Novel Oxalotrophic and Methylotrophic Bacteria.</title>
        <authorList>
            <person name="Sahin N."/>
            <person name="Tani A."/>
        </authorList>
    </citation>
    <scope>NUCLEOTIDE SEQUENCE</scope>
    <source>
        <strain evidence="8">Y10</strain>
    </source>
</reference>
<dbReference type="SUPFAM" id="SSF48452">
    <property type="entry name" value="TPR-like"/>
    <property type="match status" value="1"/>
</dbReference>
<evidence type="ECO:0000256" key="3">
    <source>
        <dbReference type="ARBA" id="ARBA00022729"/>
    </source>
</evidence>